<dbReference type="HAMAP" id="MF_00945_B">
    <property type="entry name" value="NusA_B"/>
    <property type="match status" value="1"/>
</dbReference>
<dbReference type="InterPro" id="IPR058582">
    <property type="entry name" value="KH_NusA_2nd"/>
</dbReference>
<proteinExistence type="inferred from homology"/>
<dbReference type="Pfam" id="PF26594">
    <property type="entry name" value="KH_NusA_2nd"/>
    <property type="match status" value="1"/>
</dbReference>
<protein>
    <recommendedName>
        <fullName evidence="7">Transcription termination/antitermination protein NusA</fullName>
    </recommendedName>
</protein>
<dbReference type="SMART" id="SM00322">
    <property type="entry name" value="KH"/>
    <property type="match status" value="1"/>
</dbReference>
<dbReference type="InterPro" id="IPR036555">
    <property type="entry name" value="NusA_N_sf"/>
</dbReference>
<dbReference type="NCBIfam" id="TIGR01953">
    <property type="entry name" value="NusA"/>
    <property type="match status" value="1"/>
</dbReference>
<dbReference type="Pfam" id="PF08529">
    <property type="entry name" value="NusA_N"/>
    <property type="match status" value="1"/>
</dbReference>
<dbReference type="PANTHER" id="PTHR22648">
    <property type="entry name" value="TRANSCRIPTION TERMINATION FACTOR NUSA"/>
    <property type="match status" value="1"/>
</dbReference>
<comment type="function">
    <text evidence="7">Participates in both transcription termination and antitermination.</text>
</comment>
<evidence type="ECO:0000256" key="3">
    <source>
        <dbReference type="ARBA" id="ARBA00022814"/>
    </source>
</evidence>
<dbReference type="InterPro" id="IPR030842">
    <property type="entry name" value="TF_NusA_bacterial"/>
</dbReference>
<evidence type="ECO:0000256" key="6">
    <source>
        <dbReference type="ARBA" id="ARBA00023163"/>
    </source>
</evidence>
<dbReference type="Gene3D" id="3.30.300.20">
    <property type="match status" value="2"/>
</dbReference>
<keyword evidence="4 7" id="KW-0694">RNA-binding</keyword>
<dbReference type="CDD" id="cd22529">
    <property type="entry name" value="KH-II_NusA_rpt2"/>
    <property type="match status" value="1"/>
</dbReference>
<dbReference type="InterPro" id="IPR003029">
    <property type="entry name" value="S1_domain"/>
</dbReference>
<dbReference type="InterPro" id="IPR025249">
    <property type="entry name" value="TF_NusA_KH_1st"/>
</dbReference>
<dbReference type="GO" id="GO:0005829">
    <property type="term" value="C:cytosol"/>
    <property type="evidence" value="ECO:0007669"/>
    <property type="project" value="TreeGrafter"/>
</dbReference>
<dbReference type="InterPro" id="IPR015946">
    <property type="entry name" value="KH_dom-like_a/b"/>
</dbReference>
<dbReference type="SUPFAM" id="SSF69705">
    <property type="entry name" value="Transcription factor NusA, N-terminal domain"/>
    <property type="match status" value="1"/>
</dbReference>
<dbReference type="FunFam" id="3.30.300.20:FF:000002">
    <property type="entry name" value="Transcription termination/antitermination protein NusA"/>
    <property type="match status" value="1"/>
</dbReference>
<dbReference type="GO" id="GO:0006353">
    <property type="term" value="P:DNA-templated transcription termination"/>
    <property type="evidence" value="ECO:0007669"/>
    <property type="project" value="UniProtKB-UniRule"/>
</dbReference>
<dbReference type="Gene3D" id="2.40.50.140">
    <property type="entry name" value="Nucleic acid-binding proteins"/>
    <property type="match status" value="1"/>
</dbReference>
<feature type="domain" description="S1 motif" evidence="8">
    <location>
        <begin position="136"/>
        <end position="200"/>
    </location>
</feature>
<comment type="caution">
    <text evidence="9">The sequence shown here is derived from an EMBL/GenBank/DDBJ whole genome shotgun (WGS) entry which is preliminary data.</text>
</comment>
<keyword evidence="6 7" id="KW-0804">Transcription</keyword>
<evidence type="ECO:0000256" key="2">
    <source>
        <dbReference type="ARBA" id="ARBA00022490"/>
    </source>
</evidence>
<dbReference type="SMART" id="SM00316">
    <property type="entry name" value="S1"/>
    <property type="match status" value="1"/>
</dbReference>
<evidence type="ECO:0000259" key="8">
    <source>
        <dbReference type="PROSITE" id="PS50126"/>
    </source>
</evidence>
<dbReference type="GO" id="GO:0031564">
    <property type="term" value="P:transcription antitermination"/>
    <property type="evidence" value="ECO:0007669"/>
    <property type="project" value="UniProtKB-UniRule"/>
</dbReference>
<dbReference type="SUPFAM" id="SSF54814">
    <property type="entry name" value="Prokaryotic type KH domain (KH-domain type II)"/>
    <property type="match status" value="2"/>
</dbReference>
<evidence type="ECO:0000256" key="1">
    <source>
        <dbReference type="ARBA" id="ARBA00022472"/>
    </source>
</evidence>
<organism evidence="9">
    <name type="scientific">Candidatus Caldatribacterium californiense</name>
    <dbReference type="NCBI Taxonomy" id="1454726"/>
    <lineage>
        <taxon>Bacteria</taxon>
        <taxon>Pseudomonadati</taxon>
        <taxon>Atribacterota</taxon>
        <taxon>Atribacteria</taxon>
        <taxon>Atribacterales</taxon>
        <taxon>Candidatus Caldatribacteriaceae</taxon>
        <taxon>Candidatus Caldatribacterium</taxon>
    </lineage>
</organism>
<keyword evidence="3 7" id="KW-0889">Transcription antitermination</keyword>
<gene>
    <name evidence="7 9" type="primary">nusA</name>
    <name evidence="9" type="ORF">ENV30_05105</name>
</gene>
<comment type="subunit">
    <text evidence="7">Monomer. Binds directly to the core enzyme of the DNA-dependent RNA polymerase and to nascent RNA.</text>
</comment>
<dbReference type="PANTHER" id="PTHR22648:SF0">
    <property type="entry name" value="TRANSCRIPTION TERMINATION_ANTITERMINATION PROTEIN NUSA"/>
    <property type="match status" value="1"/>
</dbReference>
<evidence type="ECO:0000256" key="4">
    <source>
        <dbReference type="ARBA" id="ARBA00022884"/>
    </source>
</evidence>
<dbReference type="GO" id="GO:0003723">
    <property type="term" value="F:RNA binding"/>
    <property type="evidence" value="ECO:0007669"/>
    <property type="project" value="UniProtKB-UniRule"/>
</dbReference>
<dbReference type="FunFam" id="3.30.1480.10:FF:000002">
    <property type="entry name" value="Transcription termination/antitermination protein NusA"/>
    <property type="match status" value="1"/>
</dbReference>
<dbReference type="CDD" id="cd04455">
    <property type="entry name" value="S1_NusA"/>
    <property type="match status" value="1"/>
</dbReference>
<evidence type="ECO:0000313" key="9">
    <source>
        <dbReference type="EMBL" id="HGI30670.1"/>
    </source>
</evidence>
<evidence type="ECO:0000256" key="5">
    <source>
        <dbReference type="ARBA" id="ARBA00023015"/>
    </source>
</evidence>
<accession>A0A7V3YGJ6</accession>
<dbReference type="InterPro" id="IPR012340">
    <property type="entry name" value="NA-bd_OB-fold"/>
</dbReference>
<dbReference type="FunFam" id="3.30.300.20:FF:000005">
    <property type="entry name" value="Transcription termination/antitermination protein NusA"/>
    <property type="match status" value="1"/>
</dbReference>
<comment type="subcellular location">
    <subcellularLocation>
        <location evidence="7">Cytoplasm</location>
    </subcellularLocation>
</comment>
<reference evidence="9" key="1">
    <citation type="journal article" date="2020" name="mSystems">
        <title>Genome- and Community-Level Interaction Insights into Carbon Utilization and Element Cycling Functions of Hydrothermarchaeota in Hydrothermal Sediment.</title>
        <authorList>
            <person name="Zhou Z."/>
            <person name="Liu Y."/>
            <person name="Xu W."/>
            <person name="Pan J."/>
            <person name="Luo Z.H."/>
            <person name="Li M."/>
        </authorList>
    </citation>
    <scope>NUCLEOTIDE SEQUENCE [LARGE SCALE GENOMIC DNA]</scope>
    <source>
        <strain evidence="9">SpSt-747</strain>
    </source>
</reference>
<dbReference type="InterPro" id="IPR013735">
    <property type="entry name" value="TF_NusA_N"/>
</dbReference>
<dbReference type="Pfam" id="PF13184">
    <property type="entry name" value="KH_NusA_1st"/>
    <property type="match status" value="1"/>
</dbReference>
<dbReference type="PROSITE" id="PS50126">
    <property type="entry name" value="S1"/>
    <property type="match status" value="1"/>
</dbReference>
<dbReference type="Gene3D" id="3.30.1480.10">
    <property type="entry name" value="NusA, N-terminal domain"/>
    <property type="match status" value="1"/>
</dbReference>
<sequence>MSKDILAVIEQIEKTKGIPRDTLKQAIEAALLSAYRKNFKSSHKGVSVVLDPHSGEIKVLARKMVVEKLRDSTTEILKEEAERLGFRADVGEWIEIEVTPRDFGRIAAQTAKQVIVQRLREAERDRIYEEFSEKEGEVITGVVVRREGKNVIVDLGKTEGILPPDEQVSTEEYRPGSRMKFFIVEVKKTTKGPRIILSRTHPGLVRRLLELEVPEVHEGWVDIKAITREPGVRTKVAVESRNEKIDPVGACIGNRGVRVKNITDELRGEKVDIIRWSNDPEVLIKEALSPAQVLEVKLDEETRTAQVIVPDDQLSLAIGRDGQNVRLAARLSGWRIDIRGSGKKEEEQ</sequence>
<keyword evidence="1 7" id="KW-0806">Transcription termination</keyword>
<dbReference type="InterPro" id="IPR004087">
    <property type="entry name" value="KH_dom"/>
</dbReference>
<keyword evidence="5 7" id="KW-0805">Transcription regulation</keyword>
<keyword evidence="2 7" id="KW-0963">Cytoplasm</keyword>
<dbReference type="EMBL" id="DTFV01000072">
    <property type="protein sequence ID" value="HGI30670.1"/>
    <property type="molecule type" value="Genomic_DNA"/>
</dbReference>
<comment type="similarity">
    <text evidence="7">Belongs to the NusA family.</text>
</comment>
<evidence type="ECO:0000256" key="7">
    <source>
        <dbReference type="HAMAP-Rule" id="MF_00945"/>
    </source>
</evidence>
<dbReference type="PROSITE" id="PS50084">
    <property type="entry name" value="KH_TYPE_1"/>
    <property type="match status" value="1"/>
</dbReference>
<dbReference type="CDD" id="cd02134">
    <property type="entry name" value="KH-II_NusA_rpt1"/>
    <property type="match status" value="1"/>
</dbReference>
<dbReference type="SUPFAM" id="SSF50249">
    <property type="entry name" value="Nucleic acid-binding proteins"/>
    <property type="match status" value="1"/>
</dbReference>
<dbReference type="InterPro" id="IPR010213">
    <property type="entry name" value="TF_NusA"/>
</dbReference>
<dbReference type="GO" id="GO:0003700">
    <property type="term" value="F:DNA-binding transcription factor activity"/>
    <property type="evidence" value="ECO:0007669"/>
    <property type="project" value="InterPro"/>
</dbReference>
<name>A0A7V3YGJ6_9BACT</name>
<dbReference type="Pfam" id="PF00575">
    <property type="entry name" value="S1"/>
    <property type="match status" value="1"/>
</dbReference>
<dbReference type="AlphaFoldDB" id="A0A7V3YGJ6"/>
<dbReference type="InterPro" id="IPR009019">
    <property type="entry name" value="KH_sf_prok-type"/>
</dbReference>